<sequence length="90" mass="10100">MQINSMFSIQKGYSFESRCIILFARSEIVENAVNKALAVLVCVFFFFLVTDKASSRKFVVESMFWTFSMLHTSLVAYCYSACGGEGSNGH</sequence>
<protein>
    <submittedName>
        <fullName evidence="2">Uncharacterized protein</fullName>
    </submittedName>
</protein>
<keyword evidence="3" id="KW-1185">Reference proteome</keyword>
<accession>A0A2P6P7S5</accession>
<dbReference type="Gramene" id="PRQ17980">
    <property type="protein sequence ID" value="PRQ17980"/>
    <property type="gene ID" value="RchiOBHm_Chr7g0200861"/>
</dbReference>
<evidence type="ECO:0000313" key="2">
    <source>
        <dbReference type="EMBL" id="PRQ17980.1"/>
    </source>
</evidence>
<dbReference type="AlphaFoldDB" id="A0A2P6P7S5"/>
<keyword evidence="1" id="KW-0472">Membrane</keyword>
<reference evidence="2 3" key="1">
    <citation type="journal article" date="2018" name="Nat. Genet.">
        <title>The Rosa genome provides new insights in the design of modern roses.</title>
        <authorList>
            <person name="Bendahmane M."/>
        </authorList>
    </citation>
    <scope>NUCLEOTIDE SEQUENCE [LARGE SCALE GENOMIC DNA]</scope>
    <source>
        <strain evidence="3">cv. Old Blush</strain>
    </source>
</reference>
<evidence type="ECO:0000256" key="1">
    <source>
        <dbReference type="SAM" id="Phobius"/>
    </source>
</evidence>
<evidence type="ECO:0000313" key="3">
    <source>
        <dbReference type="Proteomes" id="UP000238479"/>
    </source>
</evidence>
<name>A0A2P6P7S5_ROSCH</name>
<keyword evidence="1" id="KW-0812">Transmembrane</keyword>
<gene>
    <name evidence="2" type="ORF">RchiOBHm_Chr7g0200861</name>
</gene>
<dbReference type="Proteomes" id="UP000238479">
    <property type="component" value="Chromosome 7"/>
</dbReference>
<organism evidence="2 3">
    <name type="scientific">Rosa chinensis</name>
    <name type="common">China rose</name>
    <dbReference type="NCBI Taxonomy" id="74649"/>
    <lineage>
        <taxon>Eukaryota</taxon>
        <taxon>Viridiplantae</taxon>
        <taxon>Streptophyta</taxon>
        <taxon>Embryophyta</taxon>
        <taxon>Tracheophyta</taxon>
        <taxon>Spermatophyta</taxon>
        <taxon>Magnoliopsida</taxon>
        <taxon>eudicotyledons</taxon>
        <taxon>Gunneridae</taxon>
        <taxon>Pentapetalae</taxon>
        <taxon>rosids</taxon>
        <taxon>fabids</taxon>
        <taxon>Rosales</taxon>
        <taxon>Rosaceae</taxon>
        <taxon>Rosoideae</taxon>
        <taxon>Rosoideae incertae sedis</taxon>
        <taxon>Rosa</taxon>
    </lineage>
</organism>
<keyword evidence="1" id="KW-1133">Transmembrane helix</keyword>
<comment type="caution">
    <text evidence="2">The sequence shown here is derived from an EMBL/GenBank/DDBJ whole genome shotgun (WGS) entry which is preliminary data.</text>
</comment>
<feature type="transmembrane region" description="Helical" evidence="1">
    <location>
        <begin position="32"/>
        <end position="49"/>
    </location>
</feature>
<proteinExistence type="predicted"/>
<dbReference type="EMBL" id="PDCK01000045">
    <property type="protein sequence ID" value="PRQ17980.1"/>
    <property type="molecule type" value="Genomic_DNA"/>
</dbReference>